<dbReference type="Pfam" id="PF04425">
    <property type="entry name" value="Bul1_N"/>
    <property type="match status" value="1"/>
</dbReference>
<protein>
    <recommendedName>
        <fullName evidence="6">Bul1 N-terminal domain-containing protein</fullName>
    </recommendedName>
</protein>
<reference evidence="4 5" key="1">
    <citation type="journal article" date="2011" name="Proc. Natl. Acad. Sci. U.S.A.">
        <title>Comparative genomics of xylose-fermenting fungi for enhanced biofuel production.</title>
        <authorList>
            <person name="Wohlbach D.J."/>
            <person name="Kuo A."/>
            <person name="Sato T.K."/>
            <person name="Potts K.M."/>
            <person name="Salamov A.A."/>
            <person name="LaButti K.M."/>
            <person name="Sun H."/>
            <person name="Clum A."/>
            <person name="Pangilinan J.L."/>
            <person name="Lindquist E.A."/>
            <person name="Lucas S."/>
            <person name="Lapidus A."/>
            <person name="Jin M."/>
            <person name="Gunawan C."/>
            <person name="Balan V."/>
            <person name="Dale B.E."/>
            <person name="Jeffries T.W."/>
            <person name="Zinkel R."/>
            <person name="Barry K.W."/>
            <person name="Grigoriev I.V."/>
            <person name="Gasch A.P."/>
        </authorList>
    </citation>
    <scope>NUCLEOTIDE SEQUENCE [LARGE SCALE GENOMIC DNA]</scope>
    <source>
        <strain evidence="5">NRRL Y-27907 / 11-Y1</strain>
    </source>
</reference>
<dbReference type="AlphaFoldDB" id="G3AEL4"/>
<proteinExistence type="predicted"/>
<feature type="domain" description="Bul1 C-terminal" evidence="3">
    <location>
        <begin position="652"/>
        <end position="726"/>
    </location>
</feature>
<dbReference type="Pfam" id="PF04426">
    <property type="entry name" value="Bul1_C"/>
    <property type="match status" value="2"/>
</dbReference>
<dbReference type="EMBL" id="GL996499">
    <property type="protein sequence ID" value="EGW34776.1"/>
    <property type="molecule type" value="Genomic_DNA"/>
</dbReference>
<evidence type="ECO:0000259" key="2">
    <source>
        <dbReference type="Pfam" id="PF04425"/>
    </source>
</evidence>
<feature type="region of interest" description="Disordered" evidence="1">
    <location>
        <begin position="60"/>
        <end position="99"/>
    </location>
</feature>
<dbReference type="KEGG" id="spaa:SPAPADRAFT_145225"/>
<organism evidence="5">
    <name type="scientific">Spathaspora passalidarum (strain NRRL Y-27907 / 11-Y1)</name>
    <dbReference type="NCBI Taxonomy" id="619300"/>
    <lineage>
        <taxon>Eukaryota</taxon>
        <taxon>Fungi</taxon>
        <taxon>Dikarya</taxon>
        <taxon>Ascomycota</taxon>
        <taxon>Saccharomycotina</taxon>
        <taxon>Pichiomycetes</taxon>
        <taxon>Debaryomycetaceae</taxon>
        <taxon>Spathaspora</taxon>
    </lineage>
</organism>
<dbReference type="OMA" id="GDPHDWC"/>
<feature type="domain" description="Bul1 N-terminal" evidence="2">
    <location>
        <begin position="18"/>
        <end position="413"/>
    </location>
</feature>
<dbReference type="STRING" id="619300.G3AEL4"/>
<name>G3AEL4_SPAPN</name>
<dbReference type="PANTHER" id="PTHR31904">
    <property type="entry name" value="BYPASS OF STOP CODON PROTEIN 5-RELATED"/>
    <property type="match status" value="1"/>
</dbReference>
<evidence type="ECO:0000313" key="4">
    <source>
        <dbReference type="EMBL" id="EGW34776.1"/>
    </source>
</evidence>
<dbReference type="InParanoid" id="G3AEL4"/>
<dbReference type="GeneID" id="18870677"/>
<dbReference type="Proteomes" id="UP000000709">
    <property type="component" value="Unassembled WGS sequence"/>
</dbReference>
<gene>
    <name evidence="4" type="ORF">SPAPADRAFT_145225</name>
</gene>
<evidence type="ECO:0000313" key="5">
    <source>
        <dbReference type="Proteomes" id="UP000000709"/>
    </source>
</evidence>
<dbReference type="RefSeq" id="XP_007372188.1">
    <property type="nucleotide sequence ID" value="XM_007372126.1"/>
</dbReference>
<accession>G3AEL4</accession>
<feature type="compositionally biased region" description="Basic and acidic residues" evidence="1">
    <location>
        <begin position="80"/>
        <end position="91"/>
    </location>
</feature>
<evidence type="ECO:0008006" key="6">
    <source>
        <dbReference type="Google" id="ProtNLM"/>
    </source>
</evidence>
<dbReference type="InterPro" id="IPR007519">
    <property type="entry name" value="Bul1_N"/>
</dbReference>
<dbReference type="HOGENOM" id="CLU_022027_0_0_1"/>
<dbReference type="PANTHER" id="PTHR31904:SF1">
    <property type="entry name" value="BYPASS OF STOP CODON PROTEIN 5-RELATED"/>
    <property type="match status" value="1"/>
</dbReference>
<dbReference type="OrthoDB" id="420195at2759"/>
<dbReference type="InterPro" id="IPR039634">
    <property type="entry name" value="Bul1-like"/>
</dbReference>
<sequence length="726" mass="82496">MSSSSRSETPPPLHRITSDDELINNILPSYHMFASTVSKNLVPTNENYRIDPPMYEMTPVTSTTPSLLPTHSLDNSLDDYYPRNSDEENHLEGGSSGEYNQQSADIWKNNILNNVDKLPNLTHSKGYISDNLKVEITVTEKVCQKGIKPEIIDPLQKEYISGDYVHGYVTIRNTSDKPIPFDMVYVVFEGSVTVLDYTNGLLNLEAEPLTRFKFLNMLDLFASWSYANIDRLITDNGDPYDWCDGEIDPYDNTLLAIDVKRLFQPNVTYKRYFTFRVPEKLLDNTCEEHSLNLHCELPPTLGIDRNAVTPLQLLTNKNLSVKDLAIIDTNVSYSIDARVIGKASDYSYKVDRDQYLVAKKASCPIRVIPQSNFERFDNYKLLSEECQIYFKAFVDQVINKIEYGYELLNINMKLNNDLLSPQVTNDSTDESKLRQLYHSADSSSFHHDHDAKNCVEQETYQYMTTSKKKTITGVSKHLGIVSLSTPKTIYSANYIKPSRFGKSTFNNQIKIPLEINYNAEASSSSTLPQVKSVNVELVSLTIRSKKHPIPIEFTPEMCFPEKHIDYKGGNGLVPNFDNIIIKQFHVYLTSFHKLIKELGNDIIKIETQLYKDVKSLASLGTKYINLQIPDVTYMMRDDQGTSTGSYPSVKTIPWKQQDAFSYTMKFEVNVNLNSSCLKGNSGDSGEITLVPSFQGCLLSRIYYIRVSVKMSRGEVLVVHVPLTIQN</sequence>
<dbReference type="InterPro" id="IPR022794">
    <property type="entry name" value="Bul1_C"/>
</dbReference>
<evidence type="ECO:0000259" key="3">
    <source>
        <dbReference type="Pfam" id="PF04426"/>
    </source>
</evidence>
<dbReference type="eggNOG" id="ENOG502QSAC">
    <property type="taxonomic scope" value="Eukaryota"/>
</dbReference>
<evidence type="ECO:0000256" key="1">
    <source>
        <dbReference type="SAM" id="MobiDB-lite"/>
    </source>
</evidence>
<feature type="compositionally biased region" description="Low complexity" evidence="1">
    <location>
        <begin position="60"/>
        <end position="73"/>
    </location>
</feature>
<keyword evidence="5" id="KW-1185">Reference proteome</keyword>
<feature type="domain" description="Bul1 C-terminal" evidence="3">
    <location>
        <begin position="508"/>
        <end position="627"/>
    </location>
</feature>